<gene>
    <name evidence="1" type="ORF">SAMN05661003_1241</name>
</gene>
<feature type="non-terminal residue" evidence="1">
    <location>
        <position position="1"/>
    </location>
</feature>
<evidence type="ECO:0000313" key="1">
    <source>
        <dbReference type="EMBL" id="SDE67783.1"/>
    </source>
</evidence>
<dbReference type="RefSeq" id="WP_171906448.1">
    <property type="nucleotide sequence ID" value="NZ_FNAQ01000024.1"/>
</dbReference>
<dbReference type="AlphaFoldDB" id="A0A1G7EVR6"/>
<protein>
    <submittedName>
        <fullName evidence="1">PD-(D/E)XK nuclease superfamily protein</fullName>
    </submittedName>
</protein>
<sequence length="173" mass="19645">GAMIHYQLCFPNLETRYSFNDHVLGYLTGQTVEKSQYQAAIYRNLTTADLPAFEETLRGLFASIPYNNYVNNTISSYEGYYASVIYAYLASLGLDLTAEDVTSKGRIDLSLRLDNAIYLIEFKVDGGGKALEQIRQRNYQQKYQGQGKPIYLIGIDFDSAERNLTAFDWEQLG</sequence>
<dbReference type="InterPro" id="IPR012547">
    <property type="entry name" value="PDDEXK_9"/>
</dbReference>
<name>A0A1G7EVR6_9BACT</name>
<dbReference type="EMBL" id="FNAQ01000024">
    <property type="protein sequence ID" value="SDE67783.1"/>
    <property type="molecule type" value="Genomic_DNA"/>
</dbReference>
<evidence type="ECO:0000313" key="2">
    <source>
        <dbReference type="Proteomes" id="UP000243205"/>
    </source>
</evidence>
<dbReference type="PANTHER" id="PTHR34825:SF1">
    <property type="entry name" value="AAA-ATPASE-LIKE DOMAIN-CONTAINING PROTEIN"/>
    <property type="match status" value="1"/>
</dbReference>
<dbReference type="Proteomes" id="UP000243205">
    <property type="component" value="Unassembled WGS sequence"/>
</dbReference>
<dbReference type="STRING" id="57664.SAMN05661003_1241"/>
<organism evidence="1 2">
    <name type="scientific">Desulfuromonas thiophila</name>
    <dbReference type="NCBI Taxonomy" id="57664"/>
    <lineage>
        <taxon>Bacteria</taxon>
        <taxon>Pseudomonadati</taxon>
        <taxon>Thermodesulfobacteriota</taxon>
        <taxon>Desulfuromonadia</taxon>
        <taxon>Desulfuromonadales</taxon>
        <taxon>Desulfuromonadaceae</taxon>
        <taxon>Desulfuromonas</taxon>
    </lineage>
</organism>
<accession>A0A1G7EVR6</accession>
<reference evidence="2" key="1">
    <citation type="submission" date="2016-10" db="EMBL/GenBank/DDBJ databases">
        <authorList>
            <person name="Varghese N."/>
            <person name="Submissions S."/>
        </authorList>
    </citation>
    <scope>NUCLEOTIDE SEQUENCE [LARGE SCALE GENOMIC DNA]</scope>
    <source>
        <strain evidence="2">DSM 8987</strain>
    </source>
</reference>
<dbReference type="Pfam" id="PF08011">
    <property type="entry name" value="PDDEXK_9"/>
    <property type="match status" value="1"/>
</dbReference>
<dbReference type="PANTHER" id="PTHR34825">
    <property type="entry name" value="CONSERVED PROTEIN, WITH A WEAK D-GALACTARATE DEHYDRATASE/ALTRONATE HYDROLASE DOMAIN"/>
    <property type="match status" value="1"/>
</dbReference>
<keyword evidence="2" id="KW-1185">Reference proteome</keyword>
<proteinExistence type="predicted"/>